<keyword evidence="1" id="KW-0560">Oxidoreductase</keyword>
<dbReference type="Pfam" id="PF00248">
    <property type="entry name" value="Aldo_ket_red"/>
    <property type="match status" value="1"/>
</dbReference>
<dbReference type="EMBL" id="RAWK01000082">
    <property type="protein sequence ID" value="RKH66441.1"/>
    <property type="molecule type" value="Genomic_DNA"/>
</dbReference>
<dbReference type="PANTHER" id="PTHR43364">
    <property type="entry name" value="NADH-SPECIFIC METHYLGLYOXAL REDUCTASE-RELATED"/>
    <property type="match status" value="1"/>
</dbReference>
<dbReference type="InterPro" id="IPR023210">
    <property type="entry name" value="NADP_OxRdtase_dom"/>
</dbReference>
<evidence type="ECO:0000313" key="3">
    <source>
        <dbReference type="EMBL" id="RKH66441.1"/>
    </source>
</evidence>
<name>A0A3A8QFI8_9BACT</name>
<accession>A0A3A8QFI8</accession>
<reference evidence="4" key="1">
    <citation type="submission" date="2018-09" db="EMBL/GenBank/DDBJ databases">
        <authorList>
            <person name="Livingstone P.G."/>
            <person name="Whitworth D.E."/>
        </authorList>
    </citation>
    <scope>NUCLEOTIDE SEQUENCE [LARGE SCALE GENOMIC DNA]</scope>
    <source>
        <strain evidence="4">AB050A</strain>
    </source>
</reference>
<evidence type="ECO:0000259" key="2">
    <source>
        <dbReference type="Pfam" id="PF00248"/>
    </source>
</evidence>
<dbReference type="InterPro" id="IPR050523">
    <property type="entry name" value="AKR_Detox_Biosynth"/>
</dbReference>
<evidence type="ECO:0000313" key="4">
    <source>
        <dbReference type="Proteomes" id="UP000267003"/>
    </source>
</evidence>
<evidence type="ECO:0000256" key="1">
    <source>
        <dbReference type="ARBA" id="ARBA00023002"/>
    </source>
</evidence>
<dbReference type="InterPro" id="IPR036812">
    <property type="entry name" value="NAD(P)_OxRdtase_dom_sf"/>
</dbReference>
<dbReference type="SUPFAM" id="SSF51430">
    <property type="entry name" value="NAD(P)-linked oxidoreductase"/>
    <property type="match status" value="1"/>
</dbReference>
<dbReference type="PANTHER" id="PTHR43364:SF4">
    <property type="entry name" value="NAD(P)-LINKED OXIDOREDUCTASE SUPERFAMILY PROTEIN"/>
    <property type="match status" value="1"/>
</dbReference>
<dbReference type="CDD" id="cd19088">
    <property type="entry name" value="AKR_AKR13B1"/>
    <property type="match status" value="1"/>
</dbReference>
<sequence>MPGIDPSSTFPLGGRSVKRLGYGAMQLAGPGVFGPPKDPDAARAVLREVVARGVNHIDTSDFYGPHVTNQLIREALAPYPGDLVIVTKIGARRGDDGAWLPAYSPEALTQAVHDNLRNLGLDVLDVVNLRIMFSTHGPAEGSIEAPLTALAELQRKGLVRHIGLSNVTATQVAEGRRIADIVCVQNHYNLAHRHDDALIDALARDRIAYVPFFPLGGFSPLQSSTLSGVAERLGATPMQVALAWLLHRAPNILLIPGTASVAHLRENLAAAELPLPEDALRELDVMGRANPTSRADASAS</sequence>
<dbReference type="OrthoDB" id="5523216at2"/>
<dbReference type="RefSeq" id="WP_120556127.1">
    <property type="nucleotide sequence ID" value="NZ_RAWK01000082.1"/>
</dbReference>
<dbReference type="Proteomes" id="UP000267003">
    <property type="component" value="Unassembled WGS sequence"/>
</dbReference>
<protein>
    <submittedName>
        <fullName evidence="3">Aldo/keto reductase family oxidoreductase</fullName>
    </submittedName>
</protein>
<organism evidence="3 4">
    <name type="scientific">Corallococcus aberystwythensis</name>
    <dbReference type="NCBI Taxonomy" id="2316722"/>
    <lineage>
        <taxon>Bacteria</taxon>
        <taxon>Pseudomonadati</taxon>
        <taxon>Myxococcota</taxon>
        <taxon>Myxococcia</taxon>
        <taxon>Myxococcales</taxon>
        <taxon>Cystobacterineae</taxon>
        <taxon>Myxococcaceae</taxon>
        <taxon>Corallococcus</taxon>
    </lineage>
</organism>
<dbReference type="GO" id="GO:0016491">
    <property type="term" value="F:oxidoreductase activity"/>
    <property type="evidence" value="ECO:0007669"/>
    <property type="project" value="UniProtKB-KW"/>
</dbReference>
<proteinExistence type="predicted"/>
<keyword evidence="4" id="KW-1185">Reference proteome</keyword>
<gene>
    <name evidence="3" type="ORF">D7W81_15365</name>
</gene>
<dbReference type="NCBIfam" id="NF007695">
    <property type="entry name" value="PRK10376.1"/>
    <property type="match status" value="1"/>
</dbReference>
<comment type="caution">
    <text evidence="3">The sequence shown here is derived from an EMBL/GenBank/DDBJ whole genome shotgun (WGS) entry which is preliminary data.</text>
</comment>
<dbReference type="AlphaFoldDB" id="A0A3A8QFI8"/>
<feature type="domain" description="NADP-dependent oxidoreductase" evidence="2">
    <location>
        <begin position="19"/>
        <end position="284"/>
    </location>
</feature>
<dbReference type="Gene3D" id="3.20.20.100">
    <property type="entry name" value="NADP-dependent oxidoreductase domain"/>
    <property type="match status" value="1"/>
</dbReference>